<feature type="region of interest" description="Disordered" evidence="5">
    <location>
        <begin position="381"/>
        <end position="404"/>
    </location>
</feature>
<evidence type="ECO:0000256" key="3">
    <source>
        <dbReference type="ARBA" id="ARBA00022679"/>
    </source>
</evidence>
<reference evidence="7 8" key="1">
    <citation type="journal article" date="2024" name="Nat. Commun.">
        <title>Phylogenomics reveals the evolutionary origins of lichenization in chlorophyte algae.</title>
        <authorList>
            <person name="Puginier C."/>
            <person name="Libourel C."/>
            <person name="Otte J."/>
            <person name="Skaloud P."/>
            <person name="Haon M."/>
            <person name="Grisel S."/>
            <person name="Petersen M."/>
            <person name="Berrin J.G."/>
            <person name="Delaux P.M."/>
            <person name="Dal Grande F."/>
            <person name="Keller J."/>
        </authorList>
    </citation>
    <scope>NUCLEOTIDE SEQUENCE [LARGE SCALE GENOMIC DNA]</scope>
    <source>
        <strain evidence="7 8">SAG 216-7</strain>
    </source>
</reference>
<evidence type="ECO:0000256" key="2">
    <source>
        <dbReference type="ARBA" id="ARBA00022576"/>
    </source>
</evidence>
<feature type="domain" description="Aminotransferase class I/classII large" evidence="6">
    <location>
        <begin position="139"/>
        <end position="366"/>
    </location>
</feature>
<evidence type="ECO:0000256" key="1">
    <source>
        <dbReference type="ARBA" id="ARBA00001933"/>
    </source>
</evidence>
<evidence type="ECO:0000313" key="8">
    <source>
        <dbReference type="Proteomes" id="UP001491310"/>
    </source>
</evidence>
<keyword evidence="2" id="KW-0032">Aminotransferase</keyword>
<comment type="caution">
    <text evidence="7">The sequence shown here is derived from an EMBL/GenBank/DDBJ whole genome shotgun (WGS) entry which is preliminary data.</text>
</comment>
<gene>
    <name evidence="7" type="ORF">WJX75_004423</name>
</gene>
<accession>A0ABR2Z441</accession>
<keyword evidence="8" id="KW-1185">Reference proteome</keyword>
<dbReference type="PANTHER" id="PTHR42790:SF19">
    <property type="entry name" value="KYNURENINE_ALPHA-AMINOADIPATE AMINOTRANSFERASE, MITOCHONDRIAL"/>
    <property type="match status" value="1"/>
</dbReference>
<dbReference type="EMBL" id="JALJOT010000001">
    <property type="protein sequence ID" value="KAK9918486.1"/>
    <property type="molecule type" value="Genomic_DNA"/>
</dbReference>
<dbReference type="CDD" id="cd00609">
    <property type="entry name" value="AAT_like"/>
    <property type="match status" value="1"/>
</dbReference>
<dbReference type="InterPro" id="IPR004839">
    <property type="entry name" value="Aminotransferase_I/II_large"/>
</dbReference>
<organism evidence="7 8">
    <name type="scientific">Coccomyxa subellipsoidea</name>
    <dbReference type="NCBI Taxonomy" id="248742"/>
    <lineage>
        <taxon>Eukaryota</taxon>
        <taxon>Viridiplantae</taxon>
        <taxon>Chlorophyta</taxon>
        <taxon>core chlorophytes</taxon>
        <taxon>Trebouxiophyceae</taxon>
        <taxon>Trebouxiophyceae incertae sedis</taxon>
        <taxon>Coccomyxaceae</taxon>
        <taxon>Coccomyxa</taxon>
    </lineage>
</organism>
<dbReference type="InterPro" id="IPR050859">
    <property type="entry name" value="Class-I_PLP-dep_aminotransf"/>
</dbReference>
<evidence type="ECO:0000256" key="5">
    <source>
        <dbReference type="SAM" id="MobiDB-lite"/>
    </source>
</evidence>
<evidence type="ECO:0000313" key="7">
    <source>
        <dbReference type="EMBL" id="KAK9918486.1"/>
    </source>
</evidence>
<dbReference type="InterPro" id="IPR015421">
    <property type="entry name" value="PyrdxlP-dep_Trfase_major"/>
</dbReference>
<name>A0ABR2Z441_9CHLO</name>
<dbReference type="Proteomes" id="UP001491310">
    <property type="component" value="Unassembled WGS sequence"/>
</dbReference>
<proteinExistence type="predicted"/>
<dbReference type="Gene3D" id="3.40.640.10">
    <property type="entry name" value="Type I PLP-dependent aspartate aminotransferase-like (Major domain)"/>
    <property type="match status" value="2"/>
</dbReference>
<dbReference type="SUPFAM" id="SSF53383">
    <property type="entry name" value="PLP-dependent transferases"/>
    <property type="match status" value="1"/>
</dbReference>
<feature type="compositionally biased region" description="Low complexity" evidence="5">
    <location>
        <begin position="381"/>
        <end position="394"/>
    </location>
</feature>
<keyword evidence="4" id="KW-0663">Pyridoxal phosphate</keyword>
<dbReference type="PANTHER" id="PTHR42790">
    <property type="entry name" value="AMINOTRANSFERASE"/>
    <property type="match status" value="1"/>
</dbReference>
<dbReference type="InterPro" id="IPR015424">
    <property type="entry name" value="PyrdxlP-dep_Trfase"/>
</dbReference>
<evidence type="ECO:0000256" key="4">
    <source>
        <dbReference type="ARBA" id="ARBA00022898"/>
    </source>
</evidence>
<keyword evidence="3" id="KW-0808">Transferase</keyword>
<dbReference type="Pfam" id="PF00155">
    <property type="entry name" value="Aminotran_1_2"/>
    <property type="match status" value="1"/>
</dbReference>
<sequence>MAGLRRLVTAFAGVPGIIGLHGGLPPASAFPITELTFTLKDGQKIVVDDPAKLAAAQQYSMFTSGYPPLHRWAKAHMLSMHAPPAGVHDMIMTNGNNQTIEMVMRLLMDKGDAILQTMESLRAAGKPLPRLLYTVPVGQNPTGVVTPFERRKEIYALCREYDIILMEDDPYYYLQFSPEGGQPKGLHDLGRSYLSMDVDGRVVRMDSFSKMLAPGMRLGWVTAAPALIEKIIYHLQGVHIGANSFIQVVVAEMLDGWGPEGFEAHVRAMQAEYAQRAAVIQAAAERHLVGLAEWQAPAAGMFLWLRLLGIPDARSILDALKDSGVVLVPGRFCHCCGPETSKTCPYLRVSFASATLAELSEGMARLGAVLRRFAAPAGSSAQTGAPTSSAASSPEQVPASVFASSGTGAQQAGRAAAGGIRALDSAFELGGGSEATAAGKKGAAQQGSARSPTLCLSREGPANVMPDCCAKVELLNASAAVSEDALAPLPAKTVAGVPSHHLGA</sequence>
<protein>
    <recommendedName>
        <fullName evidence="6">Aminotransferase class I/classII large domain-containing protein</fullName>
    </recommendedName>
</protein>
<comment type="cofactor">
    <cofactor evidence="1">
        <name>pyridoxal 5'-phosphate</name>
        <dbReference type="ChEBI" id="CHEBI:597326"/>
    </cofactor>
</comment>
<evidence type="ECO:0000259" key="6">
    <source>
        <dbReference type="Pfam" id="PF00155"/>
    </source>
</evidence>